<dbReference type="InterPro" id="IPR036909">
    <property type="entry name" value="Cyt_c-like_dom_sf"/>
</dbReference>
<evidence type="ECO:0000313" key="7">
    <source>
        <dbReference type="EMBL" id="ETD23468.1"/>
    </source>
</evidence>
<name>V8C7V0_9HELI</name>
<dbReference type="OrthoDB" id="5340148at2"/>
<sequence length="108" mass="11431">MENSLQKVLALGALSLGVVVITNAADPATIIKQRCQSCHGPKMEKQALGKSKITNTLTPEQIKTSLLGYKAKTLNTFGLGATMWGQAASLSAEDIDALSKYIPTLKGK</sequence>
<dbReference type="STRING" id="1357400.HMPREF2086_01273"/>
<evidence type="ECO:0000256" key="1">
    <source>
        <dbReference type="ARBA" id="ARBA00022617"/>
    </source>
</evidence>
<proteinExistence type="predicted"/>
<feature type="chain" id="PRO_5004767619" description="Cytochrome c domain-containing protein" evidence="5">
    <location>
        <begin position="25"/>
        <end position="108"/>
    </location>
</feature>
<dbReference type="HOGENOM" id="CLU_128253_3_1_7"/>
<keyword evidence="8" id="KW-1185">Reference proteome</keyword>
<dbReference type="GO" id="GO:0009055">
    <property type="term" value="F:electron transfer activity"/>
    <property type="evidence" value="ECO:0007669"/>
    <property type="project" value="InterPro"/>
</dbReference>
<keyword evidence="3 4" id="KW-0408">Iron</keyword>
<gene>
    <name evidence="7" type="ORF">HMPREF2086_01273</name>
</gene>
<evidence type="ECO:0000256" key="4">
    <source>
        <dbReference type="PROSITE-ProRule" id="PRU00433"/>
    </source>
</evidence>
<dbReference type="PROSITE" id="PS51007">
    <property type="entry name" value="CYTC"/>
    <property type="match status" value="1"/>
</dbReference>
<dbReference type="RefSeq" id="WP_023928015.1">
    <property type="nucleotide sequence ID" value="NZ_KI669454.1"/>
</dbReference>
<dbReference type="Gene3D" id="1.10.760.10">
    <property type="entry name" value="Cytochrome c-like domain"/>
    <property type="match status" value="1"/>
</dbReference>
<feature type="signal peptide" evidence="5">
    <location>
        <begin position="1"/>
        <end position="24"/>
    </location>
</feature>
<evidence type="ECO:0000259" key="6">
    <source>
        <dbReference type="PROSITE" id="PS51007"/>
    </source>
</evidence>
<dbReference type="Proteomes" id="UP000018731">
    <property type="component" value="Unassembled WGS sequence"/>
</dbReference>
<dbReference type="eggNOG" id="COG2863">
    <property type="taxonomic scope" value="Bacteria"/>
</dbReference>
<dbReference type="GO" id="GO:0046872">
    <property type="term" value="F:metal ion binding"/>
    <property type="evidence" value="ECO:0007669"/>
    <property type="project" value="UniProtKB-KW"/>
</dbReference>
<keyword evidence="1 4" id="KW-0349">Heme</keyword>
<dbReference type="AlphaFoldDB" id="V8C7V0"/>
<comment type="caution">
    <text evidence="7">The sequence shown here is derived from an EMBL/GenBank/DDBJ whole genome shotgun (WGS) entry which is preliminary data.</text>
</comment>
<evidence type="ECO:0000313" key="8">
    <source>
        <dbReference type="Proteomes" id="UP000018731"/>
    </source>
</evidence>
<dbReference type="EMBL" id="AZJI01000005">
    <property type="protein sequence ID" value="ETD23468.1"/>
    <property type="molecule type" value="Genomic_DNA"/>
</dbReference>
<reference evidence="7 8" key="1">
    <citation type="journal article" date="2014" name="Genome Announc.">
        <title>Draft genome sequences of six enterohepatic helicobacter species isolated from humans and one from rhesus macaques.</title>
        <authorList>
            <person name="Shen Z."/>
            <person name="Sheh A."/>
            <person name="Young S.K."/>
            <person name="Abouelliel A."/>
            <person name="Ward D.V."/>
            <person name="Earl A.M."/>
            <person name="Fox J.G."/>
        </authorList>
    </citation>
    <scope>NUCLEOTIDE SEQUENCE [LARGE SCALE GENOMIC DNA]</scope>
    <source>
        <strain evidence="7 8">MIT 99-5501</strain>
    </source>
</reference>
<organism evidence="7 8">
    <name type="scientific">Helicobacter macacae MIT 99-5501</name>
    <dbReference type="NCBI Taxonomy" id="1357400"/>
    <lineage>
        <taxon>Bacteria</taxon>
        <taxon>Pseudomonadati</taxon>
        <taxon>Campylobacterota</taxon>
        <taxon>Epsilonproteobacteria</taxon>
        <taxon>Campylobacterales</taxon>
        <taxon>Helicobacteraceae</taxon>
        <taxon>Helicobacter</taxon>
    </lineage>
</organism>
<feature type="domain" description="Cytochrome c" evidence="6">
    <location>
        <begin position="22"/>
        <end position="106"/>
    </location>
</feature>
<evidence type="ECO:0000256" key="2">
    <source>
        <dbReference type="ARBA" id="ARBA00022723"/>
    </source>
</evidence>
<dbReference type="InterPro" id="IPR009056">
    <property type="entry name" value="Cyt_c-like_dom"/>
</dbReference>
<dbReference type="SUPFAM" id="SSF46626">
    <property type="entry name" value="Cytochrome c"/>
    <property type="match status" value="1"/>
</dbReference>
<accession>V8C7V0</accession>
<protein>
    <recommendedName>
        <fullName evidence="6">Cytochrome c domain-containing protein</fullName>
    </recommendedName>
</protein>
<dbReference type="GO" id="GO:0020037">
    <property type="term" value="F:heme binding"/>
    <property type="evidence" value="ECO:0007669"/>
    <property type="project" value="InterPro"/>
</dbReference>
<keyword evidence="2 4" id="KW-0479">Metal-binding</keyword>
<dbReference type="Pfam" id="PF13442">
    <property type="entry name" value="Cytochrome_CBB3"/>
    <property type="match status" value="1"/>
</dbReference>
<evidence type="ECO:0000256" key="5">
    <source>
        <dbReference type="SAM" id="SignalP"/>
    </source>
</evidence>
<dbReference type="PATRIC" id="fig|1357400.3.peg.1707"/>
<keyword evidence="5" id="KW-0732">Signal</keyword>
<evidence type="ECO:0000256" key="3">
    <source>
        <dbReference type="ARBA" id="ARBA00023004"/>
    </source>
</evidence>